<dbReference type="PANTHER" id="PTHR43649:SF17">
    <property type="entry name" value="ABC TRANSPORTER SOLUTE BINDING PROTEIN-SUGAR TRANSPORT"/>
    <property type="match status" value="1"/>
</dbReference>
<dbReference type="Gene3D" id="3.40.190.10">
    <property type="entry name" value="Periplasmic binding protein-like II"/>
    <property type="match status" value="2"/>
</dbReference>
<dbReference type="OrthoDB" id="9787283at2"/>
<keyword evidence="3" id="KW-1185">Reference proteome</keyword>
<proteinExistence type="predicted"/>
<comment type="caution">
    <text evidence="2">The sequence shown here is derived from an EMBL/GenBank/DDBJ whole genome shotgun (WGS) entry which is preliminary data.</text>
</comment>
<dbReference type="RefSeq" id="WP_139607609.1">
    <property type="nucleotide sequence ID" value="NZ_VDCQ01000103.1"/>
</dbReference>
<feature type="signal peptide" evidence="1">
    <location>
        <begin position="1"/>
        <end position="21"/>
    </location>
</feature>
<dbReference type="InterPro" id="IPR050490">
    <property type="entry name" value="Bact_solute-bd_prot1"/>
</dbReference>
<dbReference type="Pfam" id="PF01547">
    <property type="entry name" value="SBP_bac_1"/>
    <property type="match status" value="1"/>
</dbReference>
<feature type="chain" id="PRO_5039365938" evidence="1">
    <location>
        <begin position="22"/>
        <end position="519"/>
    </location>
</feature>
<evidence type="ECO:0000256" key="1">
    <source>
        <dbReference type="SAM" id="SignalP"/>
    </source>
</evidence>
<dbReference type="PROSITE" id="PS51257">
    <property type="entry name" value="PROKAR_LIPOPROTEIN"/>
    <property type="match status" value="1"/>
</dbReference>
<dbReference type="PANTHER" id="PTHR43649">
    <property type="entry name" value="ARABINOSE-BINDING PROTEIN-RELATED"/>
    <property type="match status" value="1"/>
</dbReference>
<keyword evidence="1" id="KW-0732">Signal</keyword>
<sequence>MSCRSRKRFTLSLCIALGMLAAGGCLSKGAGSDDEPSRSDGGRHRQETTLKLVRYEHPGQAVRTDTPVLREIYNRTGIRLQVEGVPQSNYKEKKQVLLGTNHVPDVILVEQGDIRQFAKTGIFLNISDYMEYAPHFRSMLDRYPEIKKLQIDGKLYGFPIIEQHAMTVSKAPMIRTDLLAKLNMPIPATFDDLYAVLKKLKEAYPDSTPWTSRGMGFLDAFAFGMGAGYGIYFDPDIGGGTYVYGNNKPEFKEVLAYLNRLYEEELIDPDFSVNTLQKWTEKLSSGKSFFYYDNNLFAANFNLVLQKNQPGAKLDLVPFMQNRKGKTRGYVFAEGWLTESYAISSKVKDPIAAVRFYDWLYSPEGTEVSNFGIAGETYELAGGEPRMLDSVIRNYKTAADPARAMQAETGTGYLALSPNVDSRPFMQVSDSAIVEWGERLENDPGFYRIPGVNPSFTDEENEKIKQIMSKLSPINGDVVKFIMGVRPLEEFHMFADALSRAGASELEYLYNAALARAGR</sequence>
<protein>
    <submittedName>
        <fullName evidence="2">Extracellular solute-binding protein</fullName>
    </submittedName>
</protein>
<dbReference type="SUPFAM" id="SSF53850">
    <property type="entry name" value="Periplasmic binding protein-like II"/>
    <property type="match status" value="1"/>
</dbReference>
<reference evidence="2 3" key="1">
    <citation type="submission" date="2019-05" db="EMBL/GenBank/DDBJ databases">
        <title>We sequenced the genome of Paenibacillus hemerocallicola KCTC 33185 for further insight into its adaptation and study the phylogeny of Paenibacillus.</title>
        <authorList>
            <person name="Narsing Rao M.P."/>
        </authorList>
    </citation>
    <scope>NUCLEOTIDE SEQUENCE [LARGE SCALE GENOMIC DNA]</scope>
    <source>
        <strain evidence="2 3">KCTC 33185</strain>
    </source>
</reference>
<dbReference type="InterPro" id="IPR006059">
    <property type="entry name" value="SBP"/>
</dbReference>
<dbReference type="Proteomes" id="UP000307943">
    <property type="component" value="Unassembled WGS sequence"/>
</dbReference>
<evidence type="ECO:0000313" key="2">
    <source>
        <dbReference type="EMBL" id="TNJ57393.1"/>
    </source>
</evidence>
<name>A0A5C4SWP1_9BACL</name>
<evidence type="ECO:0000313" key="3">
    <source>
        <dbReference type="Proteomes" id="UP000307943"/>
    </source>
</evidence>
<dbReference type="EMBL" id="VDCQ01000103">
    <property type="protein sequence ID" value="TNJ57393.1"/>
    <property type="molecule type" value="Genomic_DNA"/>
</dbReference>
<organism evidence="2 3">
    <name type="scientific">Paenibacillus hemerocallicola</name>
    <dbReference type="NCBI Taxonomy" id="1172614"/>
    <lineage>
        <taxon>Bacteria</taxon>
        <taxon>Bacillati</taxon>
        <taxon>Bacillota</taxon>
        <taxon>Bacilli</taxon>
        <taxon>Bacillales</taxon>
        <taxon>Paenibacillaceae</taxon>
        <taxon>Paenibacillus</taxon>
    </lineage>
</organism>
<accession>A0A5C4SWP1</accession>
<dbReference type="AlphaFoldDB" id="A0A5C4SWP1"/>
<gene>
    <name evidence="2" type="ORF">FE784_38535</name>
</gene>